<keyword evidence="1" id="KW-0479">Metal-binding</keyword>
<dbReference type="PANTHER" id="PTHR10209">
    <property type="entry name" value="OXIDOREDUCTASE, 2OG-FE II OXYGENASE FAMILY PROTEIN"/>
    <property type="match status" value="1"/>
</dbReference>
<dbReference type="EnsemblPlants" id="QL03p031790:mrna">
    <property type="protein sequence ID" value="QL03p031790:mrna"/>
    <property type="gene ID" value="QL03p031790"/>
</dbReference>
<organism evidence="4 5">
    <name type="scientific">Quercus lobata</name>
    <name type="common">Valley oak</name>
    <dbReference type="NCBI Taxonomy" id="97700"/>
    <lineage>
        <taxon>Eukaryota</taxon>
        <taxon>Viridiplantae</taxon>
        <taxon>Streptophyta</taxon>
        <taxon>Embryophyta</taxon>
        <taxon>Tracheophyta</taxon>
        <taxon>Spermatophyta</taxon>
        <taxon>Magnoliopsida</taxon>
        <taxon>eudicotyledons</taxon>
        <taxon>Gunneridae</taxon>
        <taxon>Pentapetalae</taxon>
        <taxon>rosids</taxon>
        <taxon>fabids</taxon>
        <taxon>Fagales</taxon>
        <taxon>Fagaceae</taxon>
        <taxon>Quercus</taxon>
    </lineage>
</organism>
<reference evidence="4 5" key="1">
    <citation type="journal article" date="2016" name="G3 (Bethesda)">
        <title>First Draft Assembly and Annotation of the Genome of a California Endemic Oak Quercus lobata Nee (Fagaceae).</title>
        <authorList>
            <person name="Sork V.L."/>
            <person name="Fitz-Gibbon S.T."/>
            <person name="Puiu D."/>
            <person name="Crepeau M."/>
            <person name="Gugger P.F."/>
            <person name="Sherman R."/>
            <person name="Stevens K."/>
            <person name="Langley C.H."/>
            <person name="Pellegrini M."/>
            <person name="Salzberg S.L."/>
        </authorList>
    </citation>
    <scope>NUCLEOTIDE SEQUENCE [LARGE SCALE GENOMIC DNA]</scope>
    <source>
        <strain evidence="4 5">cv. SW786</strain>
    </source>
</reference>
<dbReference type="Gene3D" id="2.60.120.330">
    <property type="entry name" value="B-lactam Antibiotic, Isopenicillin N Synthase, Chain"/>
    <property type="match status" value="3"/>
</dbReference>
<reference evidence="4" key="2">
    <citation type="submission" date="2021-01" db="UniProtKB">
        <authorList>
            <consortium name="EnsemblPlants"/>
        </authorList>
    </citation>
    <scope>IDENTIFICATION</scope>
</reference>
<dbReference type="Proteomes" id="UP000594261">
    <property type="component" value="Chromosome 3"/>
</dbReference>
<name>A0A7N2L695_QUELO</name>
<evidence type="ECO:0000256" key="3">
    <source>
        <dbReference type="ARBA" id="ARBA00023004"/>
    </source>
</evidence>
<dbReference type="InParanoid" id="A0A7N2L695"/>
<dbReference type="GO" id="GO:0046872">
    <property type="term" value="F:metal ion binding"/>
    <property type="evidence" value="ECO:0007669"/>
    <property type="project" value="UniProtKB-KW"/>
</dbReference>
<keyword evidence="3" id="KW-0408">Iron</keyword>
<accession>A0A7N2L695</accession>
<dbReference type="PANTHER" id="PTHR10209:SF884">
    <property type="entry name" value="1-AMINOCYCLOPROPANE-1-CARBOXYLATE OXIDASE HOMOLOG 1-LIKE"/>
    <property type="match status" value="1"/>
</dbReference>
<evidence type="ECO:0000313" key="5">
    <source>
        <dbReference type="Proteomes" id="UP000594261"/>
    </source>
</evidence>
<keyword evidence="5" id="KW-1185">Reference proteome</keyword>
<dbReference type="InterPro" id="IPR027443">
    <property type="entry name" value="IPNS-like_sf"/>
</dbReference>
<evidence type="ECO:0000256" key="1">
    <source>
        <dbReference type="ARBA" id="ARBA00022723"/>
    </source>
</evidence>
<dbReference type="AlphaFoldDB" id="A0A7N2L695"/>
<dbReference type="EMBL" id="LRBV02000003">
    <property type="status" value="NOT_ANNOTATED_CDS"/>
    <property type="molecule type" value="Genomic_DNA"/>
</dbReference>
<evidence type="ECO:0000256" key="2">
    <source>
        <dbReference type="ARBA" id="ARBA00023002"/>
    </source>
</evidence>
<evidence type="ECO:0000313" key="4">
    <source>
        <dbReference type="EnsemblPlants" id="QL03p031790:mrna"/>
    </source>
</evidence>
<protein>
    <submittedName>
        <fullName evidence="4">Uncharacterized protein</fullName>
    </submittedName>
</protein>
<proteinExistence type="predicted"/>
<keyword evidence="2" id="KW-0560">Oxidoreductase</keyword>
<sequence>MVDTHLHQNSVQDVLDYDREKELKAFDDTKAGVKGLVDTGIVKIPQMFVIPTNELSSETSYSGSTHLHIPVIDLKDIHEGGVQRKQVVEEIKCVSETLGLFQIAKAANWRDSLSFAMVPVAPNPEEFPSACRDIKISYSEHVKMLGLTLLELLSEALGLKPNHLIEMGCAAGHNFLISNDNFKSAVHRVLANQVGPRISVACFFSTHLQPVNRLYGPKKELLSDDNPPLYRETLVREYAFSYALKGLGNAALALFRL</sequence>
<dbReference type="SUPFAM" id="SSF51197">
    <property type="entry name" value="Clavaminate synthase-like"/>
    <property type="match status" value="1"/>
</dbReference>
<dbReference type="Gramene" id="QL03p031790:mrna">
    <property type="protein sequence ID" value="QL03p031790:mrna"/>
    <property type="gene ID" value="QL03p031790"/>
</dbReference>
<dbReference type="GO" id="GO:0016491">
    <property type="term" value="F:oxidoreductase activity"/>
    <property type="evidence" value="ECO:0007669"/>
    <property type="project" value="UniProtKB-KW"/>
</dbReference>